<dbReference type="Gene3D" id="3.10.620.30">
    <property type="match status" value="1"/>
</dbReference>
<keyword evidence="3" id="KW-1185">Reference proteome</keyword>
<comment type="caution">
    <text evidence="2">The sequence shown here is derived from an EMBL/GenBank/DDBJ whole genome shotgun (WGS) entry which is preliminary data.</text>
</comment>
<dbReference type="SUPFAM" id="SSF54001">
    <property type="entry name" value="Cysteine proteinases"/>
    <property type="match status" value="1"/>
</dbReference>
<feature type="domain" description="Transglutaminase-like" evidence="1">
    <location>
        <begin position="172"/>
        <end position="236"/>
    </location>
</feature>
<evidence type="ECO:0000313" key="2">
    <source>
        <dbReference type="EMBL" id="MFD2914194.1"/>
    </source>
</evidence>
<evidence type="ECO:0000259" key="1">
    <source>
        <dbReference type="SMART" id="SM00460"/>
    </source>
</evidence>
<dbReference type="InterPro" id="IPR038765">
    <property type="entry name" value="Papain-like_cys_pep_sf"/>
</dbReference>
<organism evidence="2 3">
    <name type="scientific">Psychroserpens luteus</name>
    <dbReference type="NCBI Taxonomy" id="1434066"/>
    <lineage>
        <taxon>Bacteria</taxon>
        <taxon>Pseudomonadati</taxon>
        <taxon>Bacteroidota</taxon>
        <taxon>Flavobacteriia</taxon>
        <taxon>Flavobacteriales</taxon>
        <taxon>Flavobacteriaceae</taxon>
        <taxon>Psychroserpens</taxon>
    </lineage>
</organism>
<evidence type="ECO:0000313" key="3">
    <source>
        <dbReference type="Proteomes" id="UP001597548"/>
    </source>
</evidence>
<dbReference type="InterPro" id="IPR002931">
    <property type="entry name" value="Transglutaminase-like"/>
</dbReference>
<dbReference type="InterPro" id="IPR013589">
    <property type="entry name" value="Bac_transglu_N"/>
</dbReference>
<proteinExistence type="predicted"/>
<dbReference type="Pfam" id="PF08379">
    <property type="entry name" value="Bact_transglu_N"/>
    <property type="match status" value="1"/>
</dbReference>
<gene>
    <name evidence="2" type="ORF">ACFS29_00960</name>
</gene>
<dbReference type="SMART" id="SM00460">
    <property type="entry name" value="TGc"/>
    <property type="match status" value="1"/>
</dbReference>
<dbReference type="Pfam" id="PF01841">
    <property type="entry name" value="Transglut_core"/>
    <property type="match status" value="1"/>
</dbReference>
<accession>A0ABW5ZML6</accession>
<dbReference type="Proteomes" id="UP001597548">
    <property type="component" value="Unassembled WGS sequence"/>
</dbReference>
<dbReference type="PANTHER" id="PTHR33490:SF1">
    <property type="entry name" value="SLL1233 PROTEIN"/>
    <property type="match status" value="1"/>
</dbReference>
<name>A0ABW5ZML6_9FLAO</name>
<dbReference type="RefSeq" id="WP_194507282.1">
    <property type="nucleotide sequence ID" value="NZ_JADILU010000002.1"/>
</dbReference>
<sequence>MRFKIIHHTEYEFDSEVFLDPHYLRFKPRETPCITVEKFSMSVVSKPIGYKRIRDEENNIVDFYWFDGLTKKLTIKAESTLEIKSFNPFDFILYPPQFNEIPFEYFEPRKRLLYASLQRKPISDDLLDYGDSLLKSCNFNTVSYLTALTKQICNDFMVVYRQVGAPFSPNRTFKHKKGSCRDLTWMQINLLRKQGIAARFVSGYYYYEMDEPKYELHAWVDVFLPGAGWVGFDPSYGMLTCNTHFPIAASANPENTMPVSGGIRGSATSKLITQLSIEKI</sequence>
<reference evidence="3" key="1">
    <citation type="journal article" date="2019" name="Int. J. Syst. Evol. Microbiol.">
        <title>The Global Catalogue of Microorganisms (GCM) 10K type strain sequencing project: providing services to taxonomists for standard genome sequencing and annotation.</title>
        <authorList>
            <consortium name="The Broad Institute Genomics Platform"/>
            <consortium name="The Broad Institute Genome Sequencing Center for Infectious Disease"/>
            <person name="Wu L."/>
            <person name="Ma J."/>
        </authorList>
    </citation>
    <scope>NUCLEOTIDE SEQUENCE [LARGE SCALE GENOMIC DNA]</scope>
    <source>
        <strain evidence="3">KCTC 32514</strain>
    </source>
</reference>
<dbReference type="EMBL" id="JBHUOS010000001">
    <property type="protein sequence ID" value="MFD2914194.1"/>
    <property type="molecule type" value="Genomic_DNA"/>
</dbReference>
<dbReference type="PANTHER" id="PTHR33490">
    <property type="entry name" value="BLR5614 PROTEIN-RELATED"/>
    <property type="match status" value="1"/>
</dbReference>
<protein>
    <submittedName>
        <fullName evidence="2">Transglutaminase N-terminal domain-containing protein</fullName>
    </submittedName>
</protein>